<name>A0ABS8YI82_9BACL</name>
<dbReference type="GO" id="GO:0004860">
    <property type="term" value="F:protein kinase inhibitor activity"/>
    <property type="evidence" value="ECO:0007669"/>
    <property type="project" value="UniProtKB-KW"/>
</dbReference>
<dbReference type="Proteomes" id="UP001199916">
    <property type="component" value="Unassembled WGS sequence"/>
</dbReference>
<dbReference type="InterPro" id="IPR015064">
    <property type="entry name" value="Sda"/>
</dbReference>
<organism evidence="1 2">
    <name type="scientific">Paenibacillus profundus</name>
    <dbReference type="NCBI Taxonomy" id="1173085"/>
    <lineage>
        <taxon>Bacteria</taxon>
        <taxon>Bacillati</taxon>
        <taxon>Bacillota</taxon>
        <taxon>Bacilli</taxon>
        <taxon>Bacillales</taxon>
        <taxon>Paenibacillaceae</taxon>
        <taxon>Paenibacillus</taxon>
    </lineage>
</organism>
<accession>A0ABS8YI82</accession>
<keyword evidence="2" id="KW-1185">Reference proteome</keyword>
<evidence type="ECO:0000313" key="2">
    <source>
        <dbReference type="Proteomes" id="UP001199916"/>
    </source>
</evidence>
<sequence>MALLSDELLMDSYEQAIQLQLDHEFISLLLKEIRRRRLHPTLFQKPVRR</sequence>
<gene>
    <name evidence="1" type="ORF">LQV63_19455</name>
</gene>
<protein>
    <submittedName>
        <fullName evidence="1">Sporulation histidine kinase inhibitor Sda</fullName>
    </submittedName>
</protein>
<dbReference type="EMBL" id="JAJNBZ010000018">
    <property type="protein sequence ID" value="MCE5171481.1"/>
    <property type="molecule type" value="Genomic_DNA"/>
</dbReference>
<dbReference type="RefSeq" id="WP_019423736.1">
    <property type="nucleotide sequence ID" value="NZ_JAJNBZ010000018.1"/>
</dbReference>
<dbReference type="Pfam" id="PF08970">
    <property type="entry name" value="Sda"/>
    <property type="match status" value="1"/>
</dbReference>
<reference evidence="1 2" key="1">
    <citation type="submission" date="2021-11" db="EMBL/GenBank/DDBJ databases">
        <title>Draft genome sequence of Paenibacillus profundus YoMME, a new Gram-positive bacteria with exoelectrogenic properties.</title>
        <authorList>
            <person name="Hubenova Y."/>
            <person name="Hubenova E."/>
            <person name="Manasiev Y."/>
            <person name="Peykov S."/>
            <person name="Mitov M."/>
        </authorList>
    </citation>
    <scope>NUCLEOTIDE SEQUENCE [LARGE SCALE GENOMIC DNA]</scope>
    <source>
        <strain evidence="1 2">YoMME</strain>
    </source>
</reference>
<dbReference type="SUPFAM" id="SSF100985">
    <property type="entry name" value="Sporulation inhibitor Sda"/>
    <property type="match status" value="1"/>
</dbReference>
<comment type="caution">
    <text evidence="1">The sequence shown here is derived from an EMBL/GenBank/DDBJ whole genome shotgun (WGS) entry which is preliminary data.</text>
</comment>
<proteinExistence type="predicted"/>
<dbReference type="Gene3D" id="1.10.287.1100">
    <property type="entry name" value="Sporulation inhibitor A"/>
    <property type="match status" value="1"/>
</dbReference>
<dbReference type="InterPro" id="IPR036916">
    <property type="entry name" value="Sda_sf"/>
</dbReference>
<keyword evidence="1" id="KW-0649">Protein kinase inhibitor</keyword>
<evidence type="ECO:0000313" key="1">
    <source>
        <dbReference type="EMBL" id="MCE5171481.1"/>
    </source>
</evidence>